<sequence>MARSSAISSANEILLSAEEACWAHNLLDLSAIGMEKTETHYGLLATTVQEKGTHRIQYTEFYTQEVAGKQTLVEKSRLLQHQLGMGSNCAVGLQKRLREVAAEWLLRDPTVLGGPGLTVELDETAFFKRKSQRGRMHPTQWVFGGVCCETGECFLVPVRDRSSQTLIRL</sequence>
<accession>A0A5S6QCW7</accession>
<reference evidence="2" key="1">
    <citation type="submission" date="2019-12" db="UniProtKB">
        <authorList>
            <consortium name="WormBaseParasite"/>
        </authorList>
    </citation>
    <scope>IDENTIFICATION</scope>
</reference>
<proteinExistence type="predicted"/>
<evidence type="ECO:0000313" key="2">
    <source>
        <dbReference type="WBParaSite" id="TMUE_1000004930.1"/>
    </source>
</evidence>
<dbReference type="AlphaFoldDB" id="A0A5S6QCW7"/>
<protein>
    <submittedName>
        <fullName evidence="2">ISXO2-like transposase domain-containing protein</fullName>
    </submittedName>
</protein>
<dbReference type="WBParaSite" id="TMUE_1000004930.1">
    <property type="protein sequence ID" value="TMUE_1000004930.1"/>
    <property type="gene ID" value="WBGene00299156"/>
</dbReference>
<keyword evidence="1" id="KW-1185">Reference proteome</keyword>
<dbReference type="Proteomes" id="UP000046395">
    <property type="component" value="Unassembled WGS sequence"/>
</dbReference>
<evidence type="ECO:0000313" key="1">
    <source>
        <dbReference type="Proteomes" id="UP000046395"/>
    </source>
</evidence>
<name>A0A5S6QCW7_TRIMR</name>
<organism evidence="1 2">
    <name type="scientific">Trichuris muris</name>
    <name type="common">Mouse whipworm</name>
    <dbReference type="NCBI Taxonomy" id="70415"/>
    <lineage>
        <taxon>Eukaryota</taxon>
        <taxon>Metazoa</taxon>
        <taxon>Ecdysozoa</taxon>
        <taxon>Nematoda</taxon>
        <taxon>Enoplea</taxon>
        <taxon>Dorylaimia</taxon>
        <taxon>Trichinellida</taxon>
        <taxon>Trichuridae</taxon>
        <taxon>Trichuris</taxon>
    </lineage>
</organism>